<evidence type="ECO:0000256" key="1">
    <source>
        <dbReference type="SAM" id="SignalP"/>
    </source>
</evidence>
<sequence length="114" mass="12738">MKLFMLKGVLLASLVFISVLAGMQLANNGMDKMRGYEDPDFKSAFTIQENSDGNVETAILGNDLSSHDLEQKRKTLEEMKAFNFFSNIGKKLANGLTEMAEKSLELITNKDKQE</sequence>
<organism evidence="2 3">
    <name type="scientific">Mesobacillus foraminis</name>
    <dbReference type="NCBI Taxonomy" id="279826"/>
    <lineage>
        <taxon>Bacteria</taxon>
        <taxon>Bacillati</taxon>
        <taxon>Bacillota</taxon>
        <taxon>Bacilli</taxon>
        <taxon>Bacillales</taxon>
        <taxon>Bacillaceae</taxon>
        <taxon>Mesobacillus</taxon>
    </lineage>
</organism>
<feature type="chain" id="PRO_5020496197" evidence="1">
    <location>
        <begin position="22"/>
        <end position="114"/>
    </location>
</feature>
<gene>
    <name evidence="2" type="ORF">EV146_107355</name>
</gene>
<feature type="signal peptide" evidence="1">
    <location>
        <begin position="1"/>
        <end position="21"/>
    </location>
</feature>
<dbReference type="Pfam" id="PF12438">
    <property type="entry name" value="DUF3679"/>
    <property type="match status" value="1"/>
</dbReference>
<evidence type="ECO:0000313" key="3">
    <source>
        <dbReference type="Proteomes" id="UP000295689"/>
    </source>
</evidence>
<accession>A0A4R2BCL4</accession>
<proteinExistence type="predicted"/>
<keyword evidence="1" id="KW-0732">Signal</keyword>
<comment type="caution">
    <text evidence="2">The sequence shown here is derived from an EMBL/GenBank/DDBJ whole genome shotgun (WGS) entry which is preliminary data.</text>
</comment>
<evidence type="ECO:0000313" key="2">
    <source>
        <dbReference type="EMBL" id="TCN24647.1"/>
    </source>
</evidence>
<dbReference type="Proteomes" id="UP000295689">
    <property type="component" value="Unassembled WGS sequence"/>
</dbReference>
<dbReference type="AlphaFoldDB" id="A0A4R2BCL4"/>
<reference evidence="2 3" key="1">
    <citation type="journal article" date="2015" name="Stand. Genomic Sci.">
        <title>Genomic Encyclopedia of Bacterial and Archaeal Type Strains, Phase III: the genomes of soil and plant-associated and newly described type strains.</title>
        <authorList>
            <person name="Whitman W.B."/>
            <person name="Woyke T."/>
            <person name="Klenk H.P."/>
            <person name="Zhou Y."/>
            <person name="Lilburn T.G."/>
            <person name="Beck B.J."/>
            <person name="De Vos P."/>
            <person name="Vandamme P."/>
            <person name="Eisen J.A."/>
            <person name="Garrity G."/>
            <person name="Hugenholtz P."/>
            <person name="Kyrpides N.C."/>
        </authorList>
    </citation>
    <scope>NUCLEOTIDE SEQUENCE [LARGE SCALE GENOMIC DNA]</scope>
    <source>
        <strain evidence="2 3">CV53</strain>
    </source>
</reference>
<keyword evidence="3" id="KW-1185">Reference proteome</keyword>
<name>A0A4R2BCL4_9BACI</name>
<dbReference type="InterPro" id="IPR020534">
    <property type="entry name" value="Uncharacterised_YqxA"/>
</dbReference>
<protein>
    <submittedName>
        <fullName evidence="2">Uncharacterized protein DUF3679</fullName>
    </submittedName>
</protein>
<dbReference type="EMBL" id="SLVV01000007">
    <property type="protein sequence ID" value="TCN24647.1"/>
    <property type="molecule type" value="Genomic_DNA"/>
</dbReference>